<evidence type="ECO:0000313" key="1">
    <source>
        <dbReference type="EMBL" id="PSL04837.1"/>
    </source>
</evidence>
<dbReference type="Gene3D" id="3.30.420.40">
    <property type="match status" value="1"/>
</dbReference>
<accession>A0A2P8E5Y9</accession>
<dbReference type="AlphaFoldDB" id="A0A2P8E5Y9"/>
<organism evidence="1 2">
    <name type="scientific">Cecembia rubra</name>
    <dbReference type="NCBI Taxonomy" id="1485585"/>
    <lineage>
        <taxon>Bacteria</taxon>
        <taxon>Pseudomonadati</taxon>
        <taxon>Bacteroidota</taxon>
        <taxon>Cytophagia</taxon>
        <taxon>Cytophagales</taxon>
        <taxon>Cyclobacteriaceae</taxon>
        <taxon>Cecembia</taxon>
    </lineage>
</organism>
<protein>
    <submittedName>
        <fullName evidence="1">Uncharacterized protein</fullName>
    </submittedName>
</protein>
<name>A0A2P8E5Y9_9BACT</name>
<dbReference type="OrthoDB" id="9845177at2"/>
<proteinExistence type="predicted"/>
<comment type="caution">
    <text evidence="1">The sequence shown here is derived from an EMBL/GenBank/DDBJ whole genome shotgun (WGS) entry which is preliminary data.</text>
</comment>
<dbReference type="RefSeq" id="WP_009185154.1">
    <property type="nucleotide sequence ID" value="NZ_JAUVYL010000018.1"/>
</dbReference>
<dbReference type="EMBL" id="PYGF01000004">
    <property type="protein sequence ID" value="PSL04837.1"/>
    <property type="molecule type" value="Genomic_DNA"/>
</dbReference>
<evidence type="ECO:0000313" key="2">
    <source>
        <dbReference type="Proteomes" id="UP000240708"/>
    </source>
</evidence>
<gene>
    <name evidence="1" type="ORF">CLV48_10411</name>
</gene>
<sequence length="70" mass="7837">MDQKTKLRRYFSLPPSLKPKFHYPKENYIYGGFTANPIFVEILKDKLPGISIETTDFALGTALGAGMLVS</sequence>
<keyword evidence="2" id="KW-1185">Reference proteome</keyword>
<reference evidence="1 2" key="1">
    <citation type="submission" date="2018-03" db="EMBL/GenBank/DDBJ databases">
        <title>Genomic Encyclopedia of Archaeal and Bacterial Type Strains, Phase II (KMG-II): from individual species to whole genera.</title>
        <authorList>
            <person name="Goeker M."/>
        </authorList>
    </citation>
    <scope>NUCLEOTIDE SEQUENCE [LARGE SCALE GENOMIC DNA]</scope>
    <source>
        <strain evidence="1 2">DSM 28057</strain>
    </source>
</reference>
<dbReference type="Proteomes" id="UP000240708">
    <property type="component" value="Unassembled WGS sequence"/>
</dbReference>